<evidence type="ECO:0000256" key="1">
    <source>
        <dbReference type="ARBA" id="ARBA00022574"/>
    </source>
</evidence>
<dbReference type="Pfam" id="PF00400">
    <property type="entry name" value="WD40"/>
    <property type="match status" value="6"/>
</dbReference>
<evidence type="ECO:0000256" key="3">
    <source>
        <dbReference type="PROSITE-ProRule" id="PRU00221"/>
    </source>
</evidence>
<feature type="repeat" description="WD" evidence="3">
    <location>
        <begin position="343"/>
        <end position="376"/>
    </location>
</feature>
<evidence type="ECO:0000313" key="4">
    <source>
        <dbReference type="EMBL" id="KAG9397193.1"/>
    </source>
</evidence>
<dbReference type="PANTHER" id="PTHR22847">
    <property type="entry name" value="WD40 REPEAT PROTEIN"/>
    <property type="match status" value="1"/>
</dbReference>
<dbReference type="CDD" id="cd00200">
    <property type="entry name" value="WD40"/>
    <property type="match status" value="1"/>
</dbReference>
<proteinExistence type="predicted"/>
<dbReference type="PROSITE" id="PS50294">
    <property type="entry name" value="WD_REPEATS_REGION"/>
    <property type="match status" value="5"/>
</dbReference>
<dbReference type="EMBL" id="JAHDYR010000003">
    <property type="protein sequence ID" value="KAG9397193.1"/>
    <property type="molecule type" value="Genomic_DNA"/>
</dbReference>
<feature type="repeat" description="WD" evidence="3">
    <location>
        <begin position="301"/>
        <end position="342"/>
    </location>
</feature>
<dbReference type="InterPro" id="IPR001680">
    <property type="entry name" value="WD40_rpt"/>
</dbReference>
<dbReference type="OrthoDB" id="538223at2759"/>
<feature type="repeat" description="WD" evidence="3">
    <location>
        <begin position="218"/>
        <end position="259"/>
    </location>
</feature>
<evidence type="ECO:0000256" key="2">
    <source>
        <dbReference type="ARBA" id="ARBA00022737"/>
    </source>
</evidence>
<keyword evidence="5" id="KW-1185">Reference proteome</keyword>
<sequence length="671" mass="71731">MDTHPVVRIEAAFSRSNDCRTVDAQIRTASTKRISRRGIQVLKRGETPITIQDLEKVIQHILSKSIEPRGLTIELTEPAVTVTMVYGKLEADHENNRVELALEAWNTRPIMDIDGNVCIMTLAGHDNTAIDVATTPDGTIVSAPMAVSPYGSTIASGGDNLIKLWDAATSQHIQTLSEHTGCVWSLAFSSDGRTLVSGSWDDTAKVWDVETGQCRLTLTGHDDCVASVAISPDGSIIYSAGWDYKVKQWSSSTGECIRTMDHGDFVCSVAVSPDGAIVASGSDNGCIKFWDCATGQLTRTLDGHTNVVWSLAFSPDGRTLVSGSEDKTIKQWDVATGAQIMTISGHDCSVIGVAFSRDGTTIMSGSSDKTAKVWSILPRTPEFLVTVNELCSSPVAPDADIDPGDPTSFTGDLACILFNFLATGLPRSFTMTLTRPAARVWLDDNKFAKTDSDDAELAKLINLFNECRCDHILADLCLSAVSDVVLVNTTFGQLRQVISRVASSQVAPQDLRITMAAPSSSVIRMSGGLFEAEGPQNDVVDAIISQANSNARLRAELSDARAALSEVTAALSGARTEVAEAKATISSLQTIVKFAAVDHAAELSATLEGHPLFSISMPTPDSGNIPSPAGLISRLGQARRQPERRVAEYEAVIDQARAGIKVLHDRIAAVS</sequence>
<dbReference type="SMART" id="SM00320">
    <property type="entry name" value="WD40"/>
    <property type="match status" value="6"/>
</dbReference>
<gene>
    <name evidence="4" type="ORF">J8273_1102</name>
</gene>
<feature type="repeat" description="WD" evidence="3">
    <location>
        <begin position="259"/>
        <end position="300"/>
    </location>
</feature>
<reference evidence="4" key="1">
    <citation type="submission" date="2021-05" db="EMBL/GenBank/DDBJ databases">
        <title>A free-living protist that lacks canonical eukaryotic 1 DNA replication and segregation systems.</title>
        <authorList>
            <person name="Salas-Leiva D.E."/>
            <person name="Tromer E.C."/>
            <person name="Curtis B.A."/>
            <person name="Jerlstrom-Hultqvist J."/>
            <person name="Kolisko M."/>
            <person name="Yi Z."/>
            <person name="Salas-Leiva J.S."/>
            <person name="Gallot-Lavallee L."/>
            <person name="Kops G.J.P.L."/>
            <person name="Archibald J.M."/>
            <person name="Simpson A.G.B."/>
            <person name="Roger A.J."/>
        </authorList>
    </citation>
    <scope>NUCLEOTIDE SEQUENCE</scope>
    <source>
        <strain evidence="4">BICM</strain>
    </source>
</reference>
<accession>A0A8J6E4H3</accession>
<dbReference type="SUPFAM" id="SSF50978">
    <property type="entry name" value="WD40 repeat-like"/>
    <property type="match status" value="1"/>
</dbReference>
<dbReference type="InterPro" id="IPR015943">
    <property type="entry name" value="WD40/YVTN_repeat-like_dom_sf"/>
</dbReference>
<dbReference type="GO" id="GO:1990234">
    <property type="term" value="C:transferase complex"/>
    <property type="evidence" value="ECO:0007669"/>
    <property type="project" value="UniProtKB-ARBA"/>
</dbReference>
<dbReference type="AlphaFoldDB" id="A0A8J6E4H3"/>
<dbReference type="PANTHER" id="PTHR22847:SF637">
    <property type="entry name" value="WD REPEAT DOMAIN 5B"/>
    <property type="match status" value="1"/>
</dbReference>
<dbReference type="Gene3D" id="2.130.10.10">
    <property type="entry name" value="YVTN repeat-like/Quinoprotein amine dehydrogenase"/>
    <property type="match status" value="2"/>
</dbReference>
<name>A0A8J6E4H3_9EUKA</name>
<dbReference type="InterPro" id="IPR020472">
    <property type="entry name" value="WD40_PAC1"/>
</dbReference>
<comment type="caution">
    <text evidence="4">The sequence shown here is derived from an EMBL/GenBank/DDBJ whole genome shotgun (WGS) entry which is preliminary data.</text>
</comment>
<dbReference type="PRINTS" id="PR00320">
    <property type="entry name" value="GPROTEINBRPT"/>
</dbReference>
<organism evidence="4 5">
    <name type="scientific">Carpediemonas membranifera</name>
    <dbReference type="NCBI Taxonomy" id="201153"/>
    <lineage>
        <taxon>Eukaryota</taxon>
        <taxon>Metamonada</taxon>
        <taxon>Carpediemonas-like organisms</taxon>
        <taxon>Carpediemonas</taxon>
    </lineage>
</organism>
<keyword evidence="2" id="KW-0677">Repeat</keyword>
<dbReference type="Proteomes" id="UP000717585">
    <property type="component" value="Unassembled WGS sequence"/>
</dbReference>
<feature type="repeat" description="WD" evidence="3">
    <location>
        <begin position="176"/>
        <end position="217"/>
    </location>
</feature>
<dbReference type="PROSITE" id="PS00678">
    <property type="entry name" value="WD_REPEATS_1"/>
    <property type="match status" value="1"/>
</dbReference>
<dbReference type="GO" id="GO:0005634">
    <property type="term" value="C:nucleus"/>
    <property type="evidence" value="ECO:0007669"/>
    <property type="project" value="TreeGrafter"/>
</dbReference>
<protein>
    <submittedName>
        <fullName evidence="4">WD40 domain containing protein</fullName>
    </submittedName>
</protein>
<keyword evidence="1 3" id="KW-0853">WD repeat</keyword>
<dbReference type="InterPro" id="IPR036322">
    <property type="entry name" value="WD40_repeat_dom_sf"/>
</dbReference>
<dbReference type="PROSITE" id="PS50082">
    <property type="entry name" value="WD_REPEATS_2"/>
    <property type="match status" value="5"/>
</dbReference>
<evidence type="ECO:0000313" key="5">
    <source>
        <dbReference type="Proteomes" id="UP000717585"/>
    </source>
</evidence>
<dbReference type="InterPro" id="IPR019775">
    <property type="entry name" value="WD40_repeat_CS"/>
</dbReference>